<dbReference type="GO" id="GO:0000176">
    <property type="term" value="C:nuclear exosome (RNase complex)"/>
    <property type="evidence" value="ECO:0007669"/>
    <property type="project" value="TreeGrafter"/>
</dbReference>
<organism evidence="3 4">
    <name type="scientific">Vitrella brassicaformis (strain CCMP3155)</name>
    <dbReference type="NCBI Taxonomy" id="1169540"/>
    <lineage>
        <taxon>Eukaryota</taxon>
        <taxon>Sar</taxon>
        <taxon>Alveolata</taxon>
        <taxon>Colpodellida</taxon>
        <taxon>Vitrellaceae</taxon>
        <taxon>Vitrella</taxon>
    </lineage>
</organism>
<dbReference type="GO" id="GO:0003727">
    <property type="term" value="F:single-stranded RNA binding"/>
    <property type="evidence" value="ECO:0007669"/>
    <property type="project" value="TreeGrafter"/>
</dbReference>
<dbReference type="GO" id="GO:0005730">
    <property type="term" value="C:nucleolus"/>
    <property type="evidence" value="ECO:0007669"/>
    <property type="project" value="TreeGrafter"/>
</dbReference>
<dbReference type="EMBL" id="CDMY01000856">
    <property type="protein sequence ID" value="CEM35480.1"/>
    <property type="molecule type" value="Genomic_DNA"/>
</dbReference>
<name>A0A0G4GX35_VITBC</name>
<dbReference type="GO" id="GO:0000175">
    <property type="term" value="F:3'-5'-RNA exonuclease activity"/>
    <property type="evidence" value="ECO:0007669"/>
    <property type="project" value="InterPro"/>
</dbReference>
<feature type="domain" description="3'-5' exonuclease" evidence="2">
    <location>
        <begin position="2"/>
        <end position="159"/>
    </location>
</feature>
<dbReference type="InterPro" id="IPR002562">
    <property type="entry name" value="3'-5'_exonuclease_dom"/>
</dbReference>
<dbReference type="Proteomes" id="UP000041254">
    <property type="component" value="Unassembled WGS sequence"/>
</dbReference>
<dbReference type="AlphaFoldDB" id="A0A0G4GX35"/>
<evidence type="ECO:0000313" key="3">
    <source>
        <dbReference type="EMBL" id="CEM35480.1"/>
    </source>
</evidence>
<dbReference type="InterPro" id="IPR012337">
    <property type="entry name" value="RNaseH-like_sf"/>
</dbReference>
<dbReference type="InterPro" id="IPR036397">
    <property type="entry name" value="RNaseH_sf"/>
</dbReference>
<dbReference type="GO" id="GO:0071038">
    <property type="term" value="P:TRAMP-dependent tRNA surveillance pathway"/>
    <property type="evidence" value="ECO:0007669"/>
    <property type="project" value="TreeGrafter"/>
</dbReference>
<dbReference type="SMART" id="SM00474">
    <property type="entry name" value="35EXOc"/>
    <property type="match status" value="1"/>
</dbReference>
<dbReference type="SUPFAM" id="SSF53098">
    <property type="entry name" value="Ribonuclease H-like"/>
    <property type="match status" value="1"/>
</dbReference>
<dbReference type="GO" id="GO:0071035">
    <property type="term" value="P:nuclear polyadenylation-dependent rRNA catabolic process"/>
    <property type="evidence" value="ECO:0007669"/>
    <property type="project" value="TreeGrafter"/>
</dbReference>
<dbReference type="GO" id="GO:0071044">
    <property type="term" value="P:histone mRNA catabolic process"/>
    <property type="evidence" value="ECO:0007669"/>
    <property type="project" value="TreeGrafter"/>
</dbReference>
<dbReference type="InParanoid" id="A0A0G4GX35"/>
<gene>
    <name evidence="3" type="ORF">Vbra_22873</name>
</gene>
<dbReference type="Pfam" id="PF01612">
    <property type="entry name" value="DNA_pol_A_exo1"/>
    <property type="match status" value="1"/>
</dbReference>
<dbReference type="InterPro" id="IPR045092">
    <property type="entry name" value="Rrp6-like"/>
</dbReference>
<dbReference type="STRING" id="1169540.A0A0G4GX35"/>
<dbReference type="GO" id="GO:0071040">
    <property type="term" value="P:nuclear polyadenylation-dependent antisense transcript catabolic process"/>
    <property type="evidence" value="ECO:0007669"/>
    <property type="project" value="TreeGrafter"/>
</dbReference>
<proteinExistence type="predicted"/>
<dbReference type="Gene3D" id="3.30.420.10">
    <property type="entry name" value="Ribonuclease H-like superfamily/Ribonuclease H"/>
    <property type="match status" value="1"/>
</dbReference>
<protein>
    <recommendedName>
        <fullName evidence="2">3'-5' exonuclease domain-containing protein</fullName>
    </recommendedName>
</protein>
<accession>A0A0G4GX35</accession>
<evidence type="ECO:0000259" key="2">
    <source>
        <dbReference type="SMART" id="SM00474"/>
    </source>
</evidence>
<dbReference type="PhylomeDB" id="A0A0G4GX35"/>
<dbReference type="GO" id="GO:0071036">
    <property type="term" value="P:nuclear polyadenylation-dependent snoRNA catabolic process"/>
    <property type="evidence" value="ECO:0007669"/>
    <property type="project" value="TreeGrafter"/>
</dbReference>
<dbReference type="GO" id="GO:0000467">
    <property type="term" value="P:exonucleolytic trimming to generate mature 3'-end of 5.8S rRNA from tricistronic rRNA transcript (SSU-rRNA, 5.8S rRNA, LSU-rRNA)"/>
    <property type="evidence" value="ECO:0007669"/>
    <property type="project" value="InterPro"/>
</dbReference>
<dbReference type="GO" id="GO:0071039">
    <property type="term" value="P:nuclear polyadenylation-dependent CUT catabolic process"/>
    <property type="evidence" value="ECO:0007669"/>
    <property type="project" value="TreeGrafter"/>
</dbReference>
<feature type="region of interest" description="Disordered" evidence="1">
    <location>
        <begin position="204"/>
        <end position="226"/>
    </location>
</feature>
<dbReference type="GO" id="GO:0071037">
    <property type="term" value="P:nuclear polyadenylation-dependent snRNA catabolic process"/>
    <property type="evidence" value="ECO:0007669"/>
    <property type="project" value="TreeGrafter"/>
</dbReference>
<dbReference type="VEuPathDB" id="CryptoDB:Vbra_22873"/>
<reference evidence="3 4" key="1">
    <citation type="submission" date="2014-11" db="EMBL/GenBank/DDBJ databases">
        <authorList>
            <person name="Zhu J."/>
            <person name="Qi W."/>
            <person name="Song R."/>
        </authorList>
    </citation>
    <scope>NUCLEOTIDE SEQUENCE [LARGE SCALE GENOMIC DNA]</scope>
</reference>
<keyword evidence="4" id="KW-1185">Reference proteome</keyword>
<evidence type="ECO:0000256" key="1">
    <source>
        <dbReference type="SAM" id="MobiDB-lite"/>
    </source>
</evidence>
<sequence>MAAPVIGVDIEHGTGGYHGRVCLLQLSTGTVDIIVDAIAEGVRPAIARLLRPLFESQKILKVFHSAENDIMWLQRDFALSVVNVFDTHQACRALSSGVSDLPQLWSVFCDFHLNATAKKTMQCSDWSRRPLTDEQLQYARIDARFLPHLAAALLWAMYSLDGLPSKDGQLGERESVTDEEGRVLGALSSIVALKRSPLHFALDRGEAEEDTSPIQPGLPKAAPVSR</sequence>
<evidence type="ECO:0000313" key="4">
    <source>
        <dbReference type="Proteomes" id="UP000041254"/>
    </source>
</evidence>
<dbReference type="PANTHER" id="PTHR12124:SF47">
    <property type="entry name" value="EXOSOME COMPONENT 10"/>
    <property type="match status" value="1"/>
</dbReference>
<dbReference type="GO" id="GO:0071051">
    <property type="term" value="P:poly(A)-dependent snoRNA 3'-end processing"/>
    <property type="evidence" value="ECO:0007669"/>
    <property type="project" value="TreeGrafter"/>
</dbReference>
<dbReference type="PANTHER" id="PTHR12124">
    <property type="entry name" value="POLYMYOSITIS/SCLERODERMA AUTOANTIGEN-RELATED"/>
    <property type="match status" value="1"/>
</dbReference>
<dbReference type="OrthoDB" id="2250022at2759"/>